<evidence type="ECO:0000313" key="3">
    <source>
        <dbReference type="Proteomes" id="UP000198287"/>
    </source>
</evidence>
<sequence length="328" mass="36514">MDPANPWDNLGEQFQYGQPAYNALHYYGQAANSTLQKIVKGRNGRAAAQAISLSLQRREDLSVAEVRFSGSIARGSSLNSSDFDLVVFLNNVEPPFSSRIVDTIQKAVRQARVPGGMIYYRGKNNKLVKASAQIGEFDLKFDISIASAIVSRVDDGQTEVTRAALEMEEGGEASLREISPVFAEATMLFFRAIRVAKYWNNKVNLHGVKIHGISLIVELVTLEANHPSEGTDLEARFVKFLRAMQHLAEQEVTVTAYGPDRLCSWFSRPTPRILAFANPDDNLGEQFQSGEPAHSALAHYKKAATETLEKIEKAWQGLDYYQNPANWF</sequence>
<feature type="domain" description="Polymerase nucleotidyl transferase" evidence="1">
    <location>
        <begin position="58"/>
        <end position="106"/>
    </location>
</feature>
<reference evidence="2 3" key="1">
    <citation type="submission" date="2015-12" db="EMBL/GenBank/DDBJ databases">
        <title>The genome of Folsomia candida.</title>
        <authorList>
            <person name="Faddeeva A."/>
            <person name="Derks M.F."/>
            <person name="Anvar Y."/>
            <person name="Smit S."/>
            <person name="Van Straalen N."/>
            <person name="Roelofs D."/>
        </authorList>
    </citation>
    <scope>NUCLEOTIDE SEQUENCE [LARGE SCALE GENOMIC DNA]</scope>
    <source>
        <strain evidence="2 3">VU population</strain>
        <tissue evidence="2">Whole body</tissue>
    </source>
</reference>
<dbReference type="InterPro" id="IPR002934">
    <property type="entry name" value="Polymerase_NTP_transf_dom"/>
</dbReference>
<protein>
    <recommendedName>
        <fullName evidence="1">Polymerase nucleotidyl transferase domain-containing protein</fullName>
    </recommendedName>
</protein>
<gene>
    <name evidence="2" type="ORF">Fcan01_24876</name>
</gene>
<dbReference type="EMBL" id="LNIX01000034">
    <property type="protein sequence ID" value="OXA40215.1"/>
    <property type="molecule type" value="Genomic_DNA"/>
</dbReference>
<accession>A0A226D3S5</accession>
<dbReference type="Pfam" id="PF01909">
    <property type="entry name" value="NTP_transf_2"/>
    <property type="match status" value="1"/>
</dbReference>
<proteinExistence type="predicted"/>
<comment type="caution">
    <text evidence="2">The sequence shown here is derived from an EMBL/GenBank/DDBJ whole genome shotgun (WGS) entry which is preliminary data.</text>
</comment>
<evidence type="ECO:0000259" key="1">
    <source>
        <dbReference type="Pfam" id="PF01909"/>
    </source>
</evidence>
<evidence type="ECO:0000313" key="2">
    <source>
        <dbReference type="EMBL" id="OXA40215.1"/>
    </source>
</evidence>
<dbReference type="SUPFAM" id="SSF81301">
    <property type="entry name" value="Nucleotidyltransferase"/>
    <property type="match status" value="1"/>
</dbReference>
<dbReference type="Gene3D" id="1.10.1410.20">
    <property type="entry name" value="2'-5'-oligoadenylate synthetase 1, domain 2"/>
    <property type="match status" value="1"/>
</dbReference>
<organism evidence="2 3">
    <name type="scientific">Folsomia candida</name>
    <name type="common">Springtail</name>
    <dbReference type="NCBI Taxonomy" id="158441"/>
    <lineage>
        <taxon>Eukaryota</taxon>
        <taxon>Metazoa</taxon>
        <taxon>Ecdysozoa</taxon>
        <taxon>Arthropoda</taxon>
        <taxon>Hexapoda</taxon>
        <taxon>Collembola</taxon>
        <taxon>Entomobryomorpha</taxon>
        <taxon>Isotomoidea</taxon>
        <taxon>Isotomidae</taxon>
        <taxon>Proisotominae</taxon>
        <taxon>Folsomia</taxon>
    </lineage>
</organism>
<dbReference type="OrthoDB" id="9978031at2759"/>
<dbReference type="Proteomes" id="UP000198287">
    <property type="component" value="Unassembled WGS sequence"/>
</dbReference>
<dbReference type="AlphaFoldDB" id="A0A226D3S5"/>
<name>A0A226D3S5_FOLCA</name>
<keyword evidence="3" id="KW-1185">Reference proteome</keyword>
<dbReference type="InterPro" id="IPR043519">
    <property type="entry name" value="NT_sf"/>
</dbReference>
<dbReference type="GO" id="GO:0016779">
    <property type="term" value="F:nucleotidyltransferase activity"/>
    <property type="evidence" value="ECO:0007669"/>
    <property type="project" value="InterPro"/>
</dbReference>